<dbReference type="Proteomes" id="UP001497392">
    <property type="component" value="Unassembled WGS sequence"/>
</dbReference>
<feature type="region of interest" description="Disordered" evidence="5">
    <location>
        <begin position="144"/>
        <end position="192"/>
    </location>
</feature>
<sequence>MRLQPDVVDEAKMQTQRKCSICGGVGHNSRGCTARPGTVAAPPASEEAVVSERTLKRAHSAEDVSSGSDTEQSVQRKERKRGNPWTEEEHRKFLAGLRKLGKGDWKGISTHFVPSRTHSQVASHAQKYFIRQLNLQNRKRRSSLFDMAPDPDSDTATSTGNSPKASRGLEGNSVGIAAGSRTSSFERQGPGRLGMDRAQEQYLGEQDDGQRNSALMQSLMHAAAAGMGQHGLPMMQMGQAPGMHSQPGLPMQQGYNPFFSYGGYASAQPMLQQALMQQQAAAAVAMFGGGQPGAPGSGSGQPERMYVPAGMDPAMAMRSMQYVQAMAANAAMMGFQNGGGMPYGPGGPFPGSGGPMSYGQAGFSGPPSPGNVSTVGSMAKDAEHAQRTSSPRPQSPSADSVEGSEARDQGAYEAQAQQQHEEEPWHASDARKPVPRFDGVFGEPEQQPEAPLGIENAVAGAKGSFGREHSGHGRLYRPQATLARPPASGLPQGEMFAHTDRLRKVAGTSTGSLPESLLEASQEGLSNSIRSTSDRVSLGRFSGGQGLQSRSFMVVEPAQE</sequence>
<dbReference type="PROSITE" id="PS50090">
    <property type="entry name" value="MYB_LIKE"/>
    <property type="match status" value="1"/>
</dbReference>
<feature type="domain" description="HTH myb-type" evidence="8">
    <location>
        <begin position="77"/>
        <end position="133"/>
    </location>
</feature>
<feature type="compositionally biased region" description="Polar residues" evidence="5">
    <location>
        <begin position="63"/>
        <end position="73"/>
    </location>
</feature>
<evidence type="ECO:0000256" key="3">
    <source>
        <dbReference type="ARBA" id="ARBA00023163"/>
    </source>
</evidence>
<dbReference type="NCBIfam" id="TIGR01557">
    <property type="entry name" value="myb_SHAQKYF"/>
    <property type="match status" value="1"/>
</dbReference>
<dbReference type="SUPFAM" id="SSF46689">
    <property type="entry name" value="Homeodomain-like"/>
    <property type="match status" value="1"/>
</dbReference>
<reference evidence="9 10" key="1">
    <citation type="submission" date="2024-06" db="EMBL/GenBank/DDBJ databases">
        <authorList>
            <person name="Kraege A."/>
            <person name="Thomma B."/>
        </authorList>
    </citation>
    <scope>NUCLEOTIDE SEQUENCE [LARGE SCALE GENOMIC DNA]</scope>
</reference>
<feature type="compositionally biased region" description="Low complexity" evidence="5">
    <location>
        <begin position="387"/>
        <end position="397"/>
    </location>
</feature>
<feature type="domain" description="SANT" evidence="7">
    <location>
        <begin position="80"/>
        <end position="133"/>
    </location>
</feature>
<accession>A0ABP1FLZ9</accession>
<feature type="region of interest" description="Disordered" evidence="5">
    <location>
        <begin position="346"/>
        <end position="493"/>
    </location>
</feature>
<dbReference type="PROSITE" id="PS51294">
    <property type="entry name" value="HTH_MYB"/>
    <property type="match status" value="1"/>
</dbReference>
<evidence type="ECO:0000259" key="8">
    <source>
        <dbReference type="PROSITE" id="PS51294"/>
    </source>
</evidence>
<evidence type="ECO:0000256" key="4">
    <source>
        <dbReference type="ARBA" id="ARBA00023242"/>
    </source>
</evidence>
<evidence type="ECO:0000259" key="6">
    <source>
        <dbReference type="PROSITE" id="PS50090"/>
    </source>
</evidence>
<feature type="compositionally biased region" description="Gly residues" evidence="5">
    <location>
        <begin position="346"/>
        <end position="356"/>
    </location>
</feature>
<dbReference type="InterPro" id="IPR052245">
    <property type="entry name" value="Plant_Stress_Dev_TF"/>
</dbReference>
<feature type="compositionally biased region" description="Polar residues" evidence="5">
    <location>
        <begin position="154"/>
        <end position="164"/>
    </location>
</feature>
<feature type="compositionally biased region" description="Low complexity" evidence="5">
    <location>
        <begin position="39"/>
        <end position="52"/>
    </location>
</feature>
<feature type="region of interest" description="Disordered" evidence="5">
    <location>
        <begin position="524"/>
        <end position="548"/>
    </location>
</feature>
<dbReference type="EMBL" id="CAXHTA020000004">
    <property type="protein sequence ID" value="CAL5220981.1"/>
    <property type="molecule type" value="Genomic_DNA"/>
</dbReference>
<dbReference type="InterPro" id="IPR001005">
    <property type="entry name" value="SANT/Myb"/>
</dbReference>
<dbReference type="InterPro" id="IPR017930">
    <property type="entry name" value="Myb_dom"/>
</dbReference>
<dbReference type="CDD" id="cd00167">
    <property type="entry name" value="SANT"/>
    <property type="match status" value="1"/>
</dbReference>
<keyword evidence="10" id="KW-1185">Reference proteome</keyword>
<dbReference type="PANTHER" id="PTHR44191">
    <property type="entry name" value="TRANSCRIPTION FACTOR KUA1"/>
    <property type="match status" value="1"/>
</dbReference>
<feature type="region of interest" description="Disordered" evidence="5">
    <location>
        <begin position="30"/>
        <end position="90"/>
    </location>
</feature>
<dbReference type="Pfam" id="PF00249">
    <property type="entry name" value="Myb_DNA-binding"/>
    <property type="match status" value="1"/>
</dbReference>
<dbReference type="InterPro" id="IPR006447">
    <property type="entry name" value="Myb_dom_plants"/>
</dbReference>
<evidence type="ECO:0000256" key="1">
    <source>
        <dbReference type="ARBA" id="ARBA00023015"/>
    </source>
</evidence>
<keyword evidence="1" id="KW-0805">Transcription regulation</keyword>
<evidence type="ECO:0000256" key="2">
    <source>
        <dbReference type="ARBA" id="ARBA00023125"/>
    </source>
</evidence>
<feature type="compositionally biased region" description="Basic and acidic residues" evidence="5">
    <location>
        <begin position="53"/>
        <end position="62"/>
    </location>
</feature>
<evidence type="ECO:0000313" key="9">
    <source>
        <dbReference type="EMBL" id="CAL5220981.1"/>
    </source>
</evidence>
<keyword evidence="2" id="KW-0238">DNA-binding</keyword>
<gene>
    <name evidence="9" type="primary">g3091</name>
    <name evidence="9" type="ORF">VP750_LOCUS2640</name>
</gene>
<protein>
    <submittedName>
        <fullName evidence="9">G3091 protein</fullName>
    </submittedName>
</protein>
<dbReference type="PROSITE" id="PS51293">
    <property type="entry name" value="SANT"/>
    <property type="match status" value="1"/>
</dbReference>
<organism evidence="9 10">
    <name type="scientific">Coccomyxa viridis</name>
    <dbReference type="NCBI Taxonomy" id="1274662"/>
    <lineage>
        <taxon>Eukaryota</taxon>
        <taxon>Viridiplantae</taxon>
        <taxon>Chlorophyta</taxon>
        <taxon>core chlorophytes</taxon>
        <taxon>Trebouxiophyceae</taxon>
        <taxon>Trebouxiophyceae incertae sedis</taxon>
        <taxon>Coccomyxaceae</taxon>
        <taxon>Coccomyxa</taxon>
    </lineage>
</organism>
<feature type="compositionally biased region" description="Basic and acidic residues" evidence="5">
    <location>
        <begin position="419"/>
        <end position="432"/>
    </location>
</feature>
<keyword evidence="3" id="KW-0804">Transcription</keyword>
<dbReference type="Gene3D" id="1.10.10.60">
    <property type="entry name" value="Homeodomain-like"/>
    <property type="match status" value="1"/>
</dbReference>
<comment type="caution">
    <text evidence="9">The sequence shown here is derived from an EMBL/GenBank/DDBJ whole genome shotgun (WGS) entry which is preliminary data.</text>
</comment>
<dbReference type="InterPro" id="IPR017884">
    <property type="entry name" value="SANT_dom"/>
</dbReference>
<proteinExistence type="predicted"/>
<name>A0ABP1FLZ9_9CHLO</name>
<dbReference type="PANTHER" id="PTHR44191:SF62">
    <property type="entry name" value="OS04G0341900 PROTEIN"/>
    <property type="match status" value="1"/>
</dbReference>
<evidence type="ECO:0000256" key="5">
    <source>
        <dbReference type="SAM" id="MobiDB-lite"/>
    </source>
</evidence>
<evidence type="ECO:0000313" key="10">
    <source>
        <dbReference type="Proteomes" id="UP001497392"/>
    </source>
</evidence>
<evidence type="ECO:0000259" key="7">
    <source>
        <dbReference type="PROSITE" id="PS51293"/>
    </source>
</evidence>
<dbReference type="SMART" id="SM00717">
    <property type="entry name" value="SANT"/>
    <property type="match status" value="1"/>
</dbReference>
<feature type="domain" description="Myb-like" evidence="6">
    <location>
        <begin position="77"/>
        <end position="129"/>
    </location>
</feature>
<dbReference type="InterPro" id="IPR009057">
    <property type="entry name" value="Homeodomain-like_sf"/>
</dbReference>
<keyword evidence="4" id="KW-0539">Nucleus</keyword>
<feature type="compositionally biased region" description="Polar residues" evidence="5">
    <location>
        <begin position="524"/>
        <end position="535"/>
    </location>
</feature>